<dbReference type="AlphaFoldDB" id="A0AA44BCH1"/>
<comment type="caution">
    <text evidence="3">The sequence shown here is derived from an EMBL/GenBank/DDBJ whole genome shotgun (WGS) entry which is preliminary data.</text>
</comment>
<feature type="transmembrane region" description="Helical" evidence="1">
    <location>
        <begin position="94"/>
        <end position="114"/>
    </location>
</feature>
<gene>
    <name evidence="3" type="ORF">ISALK_00270</name>
</gene>
<keyword evidence="4" id="KW-1185">Reference proteome</keyword>
<feature type="transmembrane region" description="Helical" evidence="1">
    <location>
        <begin position="7"/>
        <end position="34"/>
    </location>
</feature>
<dbReference type="RefSeq" id="WP_160718231.1">
    <property type="nucleotide sequence ID" value="NZ_SUMG01000001.1"/>
</dbReference>
<feature type="transmembrane region" description="Helical" evidence="1">
    <location>
        <begin position="232"/>
        <end position="253"/>
    </location>
</feature>
<dbReference type="GO" id="GO:0080120">
    <property type="term" value="P:CAAX-box protein maturation"/>
    <property type="evidence" value="ECO:0007669"/>
    <property type="project" value="UniProtKB-ARBA"/>
</dbReference>
<dbReference type="GO" id="GO:0004175">
    <property type="term" value="F:endopeptidase activity"/>
    <property type="evidence" value="ECO:0007669"/>
    <property type="project" value="UniProtKB-ARBA"/>
</dbReference>
<accession>A0AA44BCH1</accession>
<dbReference type="Proteomes" id="UP000449710">
    <property type="component" value="Unassembled WGS sequence"/>
</dbReference>
<dbReference type="EMBL" id="SUMG01000001">
    <property type="protein sequence ID" value="NBG86923.1"/>
    <property type="molecule type" value="Genomic_DNA"/>
</dbReference>
<evidence type="ECO:0000256" key="1">
    <source>
        <dbReference type="SAM" id="Phobius"/>
    </source>
</evidence>
<keyword evidence="1" id="KW-0812">Transmembrane</keyword>
<feature type="domain" description="CAAX prenyl protease 2/Lysostaphin resistance protein A-like" evidence="2">
    <location>
        <begin position="137"/>
        <end position="224"/>
    </location>
</feature>
<keyword evidence="1" id="KW-1133">Transmembrane helix</keyword>
<evidence type="ECO:0000313" key="3">
    <source>
        <dbReference type="EMBL" id="NBG86923.1"/>
    </source>
</evidence>
<dbReference type="PANTHER" id="PTHR36435">
    <property type="entry name" value="SLR1288 PROTEIN"/>
    <property type="match status" value="1"/>
</dbReference>
<evidence type="ECO:0000259" key="2">
    <source>
        <dbReference type="Pfam" id="PF02517"/>
    </source>
</evidence>
<keyword evidence="3" id="KW-0378">Hydrolase</keyword>
<dbReference type="GO" id="GO:0008237">
    <property type="term" value="F:metallopeptidase activity"/>
    <property type="evidence" value="ECO:0007669"/>
    <property type="project" value="UniProtKB-KW"/>
</dbReference>
<dbReference type="PANTHER" id="PTHR36435:SF1">
    <property type="entry name" value="CAAX AMINO TERMINAL PROTEASE FAMILY PROTEIN"/>
    <property type="match status" value="1"/>
</dbReference>
<keyword evidence="3" id="KW-0645">Protease</keyword>
<proteinExistence type="predicted"/>
<keyword evidence="3" id="KW-0482">Metalloprotease</keyword>
<feature type="transmembrane region" description="Helical" evidence="1">
    <location>
        <begin position="173"/>
        <end position="206"/>
    </location>
</feature>
<feature type="transmembrane region" description="Helical" evidence="1">
    <location>
        <begin position="54"/>
        <end position="73"/>
    </location>
</feature>
<dbReference type="InterPro" id="IPR052710">
    <property type="entry name" value="CAAX_protease"/>
</dbReference>
<sequence length="273" mass="30581">MKNTLKIVMTILSTFMVYIAANVFAGILMGVYYGGLYGEEADLAGMDTFIAENTNILLIGASLIALGIFWIAYKVQRKSISKALGIKKLKTREIPATLFTGVFFSLFLFALMSLTNIHRLFPSHGEVMEAIVPVEGNFLLIFLSVAIVVPLFEEVMHRGIIYQQLKKGFSVPMAIIFQALIFGVFHFNWLQGIYAFIGGIVLALLYEYTKSLWAPILMHMGWNATSLFIPPIYSNLVLAGVLVLSLGMLIFFLKKLKGEQKVFSRNSEAYENY</sequence>
<dbReference type="InterPro" id="IPR003675">
    <property type="entry name" value="Rce1/LyrA-like_dom"/>
</dbReference>
<keyword evidence="1" id="KW-0472">Membrane</keyword>
<feature type="transmembrane region" description="Helical" evidence="1">
    <location>
        <begin position="134"/>
        <end position="152"/>
    </location>
</feature>
<reference evidence="3 4" key="1">
    <citation type="submission" date="2019-04" db="EMBL/GenBank/DDBJ databases">
        <title>Isachenkonia alkalipeptolytica gen. nov. sp. nov. a new anaerobic, alkiliphilic organothrophic bacterium capable to reduce synthesized ferrihydrite isolated from a soda lake.</title>
        <authorList>
            <person name="Toshchakov S.V."/>
            <person name="Zavarzina D.G."/>
            <person name="Zhilina T.N."/>
            <person name="Kostrikina N.A."/>
            <person name="Kublanov I.V."/>
        </authorList>
    </citation>
    <scope>NUCLEOTIDE SEQUENCE [LARGE SCALE GENOMIC DNA]</scope>
    <source>
        <strain evidence="3 4">Z-1701</strain>
    </source>
</reference>
<dbReference type="Pfam" id="PF02517">
    <property type="entry name" value="Rce1-like"/>
    <property type="match status" value="1"/>
</dbReference>
<evidence type="ECO:0000313" key="4">
    <source>
        <dbReference type="Proteomes" id="UP000449710"/>
    </source>
</evidence>
<name>A0AA44BCH1_9CLOT</name>
<protein>
    <submittedName>
        <fullName evidence="3">CPBP family intramembrane metalloprotease</fullName>
    </submittedName>
</protein>
<organism evidence="3 4">
    <name type="scientific">Isachenkonia alkalipeptolytica</name>
    <dbReference type="NCBI Taxonomy" id="2565777"/>
    <lineage>
        <taxon>Bacteria</taxon>
        <taxon>Bacillati</taxon>
        <taxon>Bacillota</taxon>
        <taxon>Clostridia</taxon>
        <taxon>Eubacteriales</taxon>
        <taxon>Clostridiaceae</taxon>
        <taxon>Isachenkonia</taxon>
    </lineage>
</organism>